<organism evidence="1 2">
    <name type="scientific">Acorus calamus</name>
    <name type="common">Sweet flag</name>
    <dbReference type="NCBI Taxonomy" id="4465"/>
    <lineage>
        <taxon>Eukaryota</taxon>
        <taxon>Viridiplantae</taxon>
        <taxon>Streptophyta</taxon>
        <taxon>Embryophyta</taxon>
        <taxon>Tracheophyta</taxon>
        <taxon>Spermatophyta</taxon>
        <taxon>Magnoliopsida</taxon>
        <taxon>Liliopsida</taxon>
        <taxon>Acoraceae</taxon>
        <taxon>Acorus</taxon>
    </lineage>
</organism>
<evidence type="ECO:0000313" key="1">
    <source>
        <dbReference type="EMBL" id="KAK1302373.1"/>
    </source>
</evidence>
<name>A0AAV9DPE2_ACOCL</name>
<reference evidence="1" key="1">
    <citation type="journal article" date="2023" name="Nat. Commun.">
        <title>Diploid and tetraploid genomes of Acorus and the evolution of monocots.</title>
        <authorList>
            <person name="Ma L."/>
            <person name="Liu K.W."/>
            <person name="Li Z."/>
            <person name="Hsiao Y.Y."/>
            <person name="Qi Y."/>
            <person name="Fu T."/>
            <person name="Tang G.D."/>
            <person name="Zhang D."/>
            <person name="Sun W.H."/>
            <person name="Liu D.K."/>
            <person name="Li Y."/>
            <person name="Chen G.Z."/>
            <person name="Liu X.D."/>
            <person name="Liao X.Y."/>
            <person name="Jiang Y.T."/>
            <person name="Yu X."/>
            <person name="Hao Y."/>
            <person name="Huang J."/>
            <person name="Zhao X.W."/>
            <person name="Ke S."/>
            <person name="Chen Y.Y."/>
            <person name="Wu W.L."/>
            <person name="Hsu J.L."/>
            <person name="Lin Y.F."/>
            <person name="Huang M.D."/>
            <person name="Li C.Y."/>
            <person name="Huang L."/>
            <person name="Wang Z.W."/>
            <person name="Zhao X."/>
            <person name="Zhong W.Y."/>
            <person name="Peng D.H."/>
            <person name="Ahmad S."/>
            <person name="Lan S."/>
            <person name="Zhang J.S."/>
            <person name="Tsai W.C."/>
            <person name="Van de Peer Y."/>
            <person name="Liu Z.J."/>
        </authorList>
    </citation>
    <scope>NUCLEOTIDE SEQUENCE</scope>
    <source>
        <strain evidence="1">CP</strain>
    </source>
</reference>
<proteinExistence type="predicted"/>
<accession>A0AAV9DPE2</accession>
<dbReference type="Proteomes" id="UP001180020">
    <property type="component" value="Unassembled WGS sequence"/>
</dbReference>
<gene>
    <name evidence="1" type="ORF">QJS10_CPB12g01212</name>
</gene>
<dbReference type="EMBL" id="JAUJYO010000012">
    <property type="protein sequence ID" value="KAK1302373.1"/>
    <property type="molecule type" value="Genomic_DNA"/>
</dbReference>
<dbReference type="AlphaFoldDB" id="A0AAV9DPE2"/>
<reference evidence="1" key="2">
    <citation type="submission" date="2023-06" db="EMBL/GenBank/DDBJ databases">
        <authorList>
            <person name="Ma L."/>
            <person name="Liu K.-W."/>
            <person name="Li Z."/>
            <person name="Hsiao Y.-Y."/>
            <person name="Qi Y."/>
            <person name="Fu T."/>
            <person name="Tang G."/>
            <person name="Zhang D."/>
            <person name="Sun W.-H."/>
            <person name="Liu D.-K."/>
            <person name="Li Y."/>
            <person name="Chen G.-Z."/>
            <person name="Liu X.-D."/>
            <person name="Liao X.-Y."/>
            <person name="Jiang Y.-T."/>
            <person name="Yu X."/>
            <person name="Hao Y."/>
            <person name="Huang J."/>
            <person name="Zhao X.-W."/>
            <person name="Ke S."/>
            <person name="Chen Y.-Y."/>
            <person name="Wu W.-L."/>
            <person name="Hsu J.-L."/>
            <person name="Lin Y.-F."/>
            <person name="Huang M.-D."/>
            <person name="Li C.-Y."/>
            <person name="Huang L."/>
            <person name="Wang Z.-W."/>
            <person name="Zhao X."/>
            <person name="Zhong W.-Y."/>
            <person name="Peng D.-H."/>
            <person name="Ahmad S."/>
            <person name="Lan S."/>
            <person name="Zhang J.-S."/>
            <person name="Tsai W.-C."/>
            <person name="Van De Peer Y."/>
            <person name="Liu Z.-J."/>
        </authorList>
    </citation>
    <scope>NUCLEOTIDE SEQUENCE</scope>
    <source>
        <strain evidence="1">CP</strain>
        <tissue evidence="1">Leaves</tissue>
    </source>
</reference>
<sequence length="102" mass="11654">MFSKYTRCPRKIASLRVHHSAQSPAGMSRLRKRACVFLPPDGAMERIASHRSGKDWNVKLLLVAMLRADHSLVATRHDNTVNLDIHPPKRARPYKVNPRSIF</sequence>
<evidence type="ECO:0000313" key="2">
    <source>
        <dbReference type="Proteomes" id="UP001180020"/>
    </source>
</evidence>
<comment type="caution">
    <text evidence="1">The sequence shown here is derived from an EMBL/GenBank/DDBJ whole genome shotgun (WGS) entry which is preliminary data.</text>
</comment>
<protein>
    <submittedName>
        <fullName evidence="1">Uncharacterized protein</fullName>
    </submittedName>
</protein>
<keyword evidence="2" id="KW-1185">Reference proteome</keyword>